<reference evidence="17" key="1">
    <citation type="submission" date="2025-08" db="UniProtKB">
        <authorList>
            <consortium name="Ensembl"/>
        </authorList>
    </citation>
    <scope>IDENTIFICATION</scope>
</reference>
<keyword evidence="9" id="KW-0472">Membrane</keyword>
<feature type="chain" id="PRO_5025715360" evidence="13">
    <location>
        <begin position="26"/>
        <end position="1046"/>
    </location>
</feature>
<dbReference type="HOGENOM" id="CLU_004111_5_0_1"/>
<keyword evidence="5" id="KW-0677">Repeat</keyword>
<keyword evidence="3" id="KW-0812">Transmembrane</keyword>
<accession>I3JIG3</accession>
<dbReference type="GO" id="GO:0098609">
    <property type="term" value="P:cell-cell adhesion"/>
    <property type="evidence" value="ECO:0007669"/>
    <property type="project" value="TreeGrafter"/>
</dbReference>
<feature type="repeat" description="FG-GAP" evidence="12">
    <location>
        <begin position="347"/>
        <end position="404"/>
    </location>
</feature>
<feature type="repeat" description="FG-GAP" evidence="12">
    <location>
        <begin position="408"/>
        <end position="470"/>
    </location>
</feature>
<feature type="signal peptide" evidence="13">
    <location>
        <begin position="1"/>
        <end position="25"/>
    </location>
</feature>
<dbReference type="eggNOG" id="KOG3637">
    <property type="taxonomic scope" value="Eukaryota"/>
</dbReference>
<dbReference type="GO" id="GO:0007229">
    <property type="term" value="P:integrin-mediated signaling pathway"/>
    <property type="evidence" value="ECO:0007669"/>
    <property type="project" value="UniProtKB-KW"/>
</dbReference>
<sequence length="1046" mass="114620">MKVSAASVSALVMVLVQALVPPAAGYSLDQDHSLEFKGPPSSMFGYSVLLYRHNTESWLVVGAPVANTSFDGSVSPGAVLRCSIAAVGPRECHHMTADVTRCGKTCEAERDHQWMGVSLSRQPEKEGGHILACGHRWKNVFYSKKDGQNNKLPNGVCYRFGSDMKTYNAMIPCYRDHQRKFGEDYGSCQAGISNFLTEDLVIMGAPGTSYWTGSVLVYNTTSGKISAYLDNDNTEAVKFGSYLGYSVGAGHFLSPASVEVVGGAPQYNQKGKVFIFTADNSVLRIVAQVSGKELGSYFGSSVCVVDLNADGLSDLLVGAPMATGNVREEGRVHVYINQGQAKLEEEQFQLTGSNAYAARFGESIADLGDLDDDGYPDVAIGAPHEDDLKGAVYIYNGRKEGISSTPSQRITGSTLGHDLRMFGQSLSSGIDIDDNGYKDVAVGAFLSDSAVVLRTRPVIQVNASLILPEQIDDRMALCRELRHPAPCFNVTICFSVQSRHFRGHIDLQYNLTSDLLHKPSFPPRFFFHGNGSSNITNERVRARQGHLTCVTHVAYQRKDVRDIFTPVQFVVSYSLRETNSRRASSTSFPPLKPILQRSAGHRNTITSQTRFARSCSLVNCSTNMQLSAHLVLPHQQEYFALGSGQTIMLKASLLNSGDDAFLPRLTLRLPSNIHYIKVLQNEDNVVRCDVTQEVNATTVGVDCSVTSFLLPAHTQLNISFLLDVNQNSTPGQNLIHVNASSDNYERREYLHDNSISLTLPLKYGVNVNIHGFVTPSSFEIGDEDLIPTNCYSESFNYTYKVLNSGPSRSVDTVVEIALPKILAPYRHRLLQVIDWQSSQGVCYISDTTVSVINDCDVPQASFIKQLIFFFSPTSTRRMFCGRTDKACEWLVCRLGNLEAGREVTIQLEANLNPAVLRQAPGRHGIMILESTAVMSSPKQDNNTILIQDHPVAQVKKNPAANQSTLLCDPRVWASQLSLGRGAAMLKMYVALFPGIGGSCFYPETLSNGENLHCCCQFSCGVNNPGSSHLVSVEGTQFLFCNINSFL</sequence>
<dbReference type="Gene3D" id="2.60.40.1510">
    <property type="entry name" value="ntegrin, alpha v. Chain A, domain 3"/>
    <property type="match status" value="1"/>
</dbReference>
<dbReference type="PANTHER" id="PTHR23220:SF78">
    <property type="entry name" value="INTEGRIN ALPHA-4"/>
    <property type="match status" value="1"/>
</dbReference>
<dbReference type="Gene3D" id="2.60.40.1460">
    <property type="entry name" value="Integrin domains. Chain A, domain 2"/>
    <property type="match status" value="1"/>
</dbReference>
<dbReference type="InterPro" id="IPR013519">
    <property type="entry name" value="Int_alpha_beta-p"/>
</dbReference>
<evidence type="ECO:0000256" key="6">
    <source>
        <dbReference type="ARBA" id="ARBA00022889"/>
    </source>
</evidence>
<feature type="domain" description="Integrin alpha third immunoglobulin-like" evidence="16">
    <location>
        <begin position="768"/>
        <end position="939"/>
    </location>
</feature>
<dbReference type="GO" id="GO:0033627">
    <property type="term" value="P:cell adhesion mediated by integrin"/>
    <property type="evidence" value="ECO:0007669"/>
    <property type="project" value="TreeGrafter"/>
</dbReference>
<evidence type="ECO:0000256" key="10">
    <source>
        <dbReference type="ARBA" id="ARBA00023170"/>
    </source>
</evidence>
<dbReference type="GO" id="GO:0007160">
    <property type="term" value="P:cell-matrix adhesion"/>
    <property type="evidence" value="ECO:0007669"/>
    <property type="project" value="TreeGrafter"/>
</dbReference>
<dbReference type="GO" id="GO:0060956">
    <property type="term" value="P:endocardial cell differentiation"/>
    <property type="evidence" value="ECO:0007669"/>
    <property type="project" value="Ensembl"/>
</dbReference>
<dbReference type="InterPro" id="IPR013649">
    <property type="entry name" value="Integrin_alpha_Ig-like_1"/>
</dbReference>
<evidence type="ECO:0000256" key="13">
    <source>
        <dbReference type="RuleBase" id="RU003762"/>
    </source>
</evidence>
<evidence type="ECO:0000259" key="16">
    <source>
        <dbReference type="Pfam" id="PF20806"/>
    </source>
</evidence>
<dbReference type="InterPro" id="IPR028994">
    <property type="entry name" value="Integrin_alpha_N"/>
</dbReference>
<name>I3JIG3_ORENI</name>
<dbReference type="PANTHER" id="PTHR23220">
    <property type="entry name" value="INTEGRIN ALPHA"/>
    <property type="match status" value="1"/>
</dbReference>
<keyword evidence="10 13" id="KW-0675">Receptor</keyword>
<feature type="domain" description="Integrin alpha second immunoglobulin-like" evidence="15">
    <location>
        <begin position="620"/>
        <end position="760"/>
    </location>
</feature>
<dbReference type="Proteomes" id="UP000005207">
    <property type="component" value="Unplaced"/>
</dbReference>
<keyword evidence="7" id="KW-1133">Transmembrane helix</keyword>
<dbReference type="SMART" id="SM00191">
    <property type="entry name" value="Int_alpha"/>
    <property type="match status" value="6"/>
</dbReference>
<dbReference type="AlphaFoldDB" id="I3JIG3"/>
<evidence type="ECO:0000256" key="9">
    <source>
        <dbReference type="ARBA" id="ARBA00023136"/>
    </source>
</evidence>
<dbReference type="SUPFAM" id="SSF69318">
    <property type="entry name" value="Integrin alpha N-terminal domain"/>
    <property type="match status" value="1"/>
</dbReference>
<dbReference type="Pfam" id="PF20806">
    <property type="entry name" value="Integrin_A_Ig_3"/>
    <property type="match status" value="1"/>
</dbReference>
<proteinExistence type="inferred from homology"/>
<evidence type="ECO:0000256" key="7">
    <source>
        <dbReference type="ARBA" id="ARBA00022989"/>
    </source>
</evidence>
<dbReference type="Ensembl" id="ENSONIT00000008662.2">
    <property type="protein sequence ID" value="ENSONIP00000008657.2"/>
    <property type="gene ID" value="ENSONIG00000006861.2"/>
</dbReference>
<feature type="domain" description="Integrin alpha first immunoglubulin-like" evidence="14">
    <location>
        <begin position="455"/>
        <end position="613"/>
    </location>
</feature>
<evidence type="ECO:0000256" key="4">
    <source>
        <dbReference type="ARBA" id="ARBA00022729"/>
    </source>
</evidence>
<dbReference type="Gene3D" id="2.60.40.1530">
    <property type="entry name" value="ntegrin, alpha v. Chain A, domain 4"/>
    <property type="match status" value="1"/>
</dbReference>
<dbReference type="InterPro" id="IPR048285">
    <property type="entry name" value="Integrin_alpha_Ig-like_2"/>
</dbReference>
<dbReference type="OMA" id="AGHHNTI"/>
<dbReference type="InterPro" id="IPR048286">
    <property type="entry name" value="Integrin_alpha_Ig-like_3"/>
</dbReference>
<dbReference type="Pfam" id="PF08441">
    <property type="entry name" value="Integrin_A_Ig_1"/>
    <property type="match status" value="1"/>
</dbReference>
<evidence type="ECO:0000256" key="1">
    <source>
        <dbReference type="ARBA" id="ARBA00004479"/>
    </source>
</evidence>
<dbReference type="PRINTS" id="PR01185">
    <property type="entry name" value="INTEGRINA"/>
</dbReference>
<keyword evidence="8 13" id="KW-0401">Integrin</keyword>
<keyword evidence="4 13" id="KW-0732">Signal</keyword>
<comment type="similarity">
    <text evidence="2 13">Belongs to the integrin alpha chain family.</text>
</comment>
<keyword evidence="11" id="KW-0325">Glycoprotein</keyword>
<reference evidence="17" key="2">
    <citation type="submission" date="2025-09" db="UniProtKB">
        <authorList>
            <consortium name="Ensembl"/>
        </authorList>
    </citation>
    <scope>IDENTIFICATION</scope>
</reference>
<organism evidence="17 18">
    <name type="scientific">Oreochromis niloticus</name>
    <name type="common">Nile tilapia</name>
    <name type="synonym">Tilapia nilotica</name>
    <dbReference type="NCBI Taxonomy" id="8128"/>
    <lineage>
        <taxon>Eukaryota</taxon>
        <taxon>Metazoa</taxon>
        <taxon>Chordata</taxon>
        <taxon>Craniata</taxon>
        <taxon>Vertebrata</taxon>
        <taxon>Euteleostomi</taxon>
        <taxon>Actinopterygii</taxon>
        <taxon>Neopterygii</taxon>
        <taxon>Teleostei</taxon>
        <taxon>Neoteleostei</taxon>
        <taxon>Acanthomorphata</taxon>
        <taxon>Ovalentaria</taxon>
        <taxon>Cichlomorphae</taxon>
        <taxon>Cichliformes</taxon>
        <taxon>Cichlidae</taxon>
        <taxon>African cichlids</taxon>
        <taxon>Pseudocrenilabrinae</taxon>
        <taxon>Oreochromini</taxon>
        <taxon>Oreochromis</taxon>
    </lineage>
</organism>
<evidence type="ECO:0000259" key="14">
    <source>
        <dbReference type="Pfam" id="PF08441"/>
    </source>
</evidence>
<keyword evidence="18" id="KW-1185">Reference proteome</keyword>
<feature type="repeat" description="FG-GAP" evidence="12">
    <location>
        <begin position="30"/>
        <end position="91"/>
    </location>
</feature>
<dbReference type="Gene3D" id="2.130.10.130">
    <property type="entry name" value="Integrin alpha, N-terminal"/>
    <property type="match status" value="1"/>
</dbReference>
<feature type="repeat" description="FG-GAP" evidence="12">
    <location>
        <begin position="284"/>
        <end position="344"/>
    </location>
</feature>
<evidence type="ECO:0000256" key="12">
    <source>
        <dbReference type="PROSITE-ProRule" id="PRU00803"/>
    </source>
</evidence>
<dbReference type="GO" id="GO:0008305">
    <property type="term" value="C:integrin complex"/>
    <property type="evidence" value="ECO:0007669"/>
    <property type="project" value="InterPro"/>
</dbReference>
<evidence type="ECO:0000256" key="11">
    <source>
        <dbReference type="ARBA" id="ARBA00023180"/>
    </source>
</evidence>
<dbReference type="Pfam" id="PF20805">
    <property type="entry name" value="Integrin_A_Ig_2"/>
    <property type="match status" value="1"/>
</dbReference>
<protein>
    <submittedName>
        <fullName evidence="17">Integrin subunit alpha 4</fullName>
    </submittedName>
</protein>
<dbReference type="GeneTree" id="ENSGT00940000158443"/>
<dbReference type="InParanoid" id="I3JIG3"/>
<dbReference type="GO" id="GO:0043114">
    <property type="term" value="P:regulation of vascular permeability"/>
    <property type="evidence" value="ECO:0007669"/>
    <property type="project" value="Ensembl"/>
</dbReference>
<dbReference type="InterPro" id="IPR013517">
    <property type="entry name" value="FG-GAP"/>
</dbReference>
<evidence type="ECO:0000259" key="15">
    <source>
        <dbReference type="Pfam" id="PF20805"/>
    </source>
</evidence>
<dbReference type="GO" id="GO:0009897">
    <property type="term" value="C:external side of plasma membrane"/>
    <property type="evidence" value="ECO:0007669"/>
    <property type="project" value="TreeGrafter"/>
</dbReference>
<evidence type="ECO:0000256" key="8">
    <source>
        <dbReference type="ARBA" id="ARBA00023037"/>
    </source>
</evidence>
<dbReference type="FunCoup" id="I3JIG3">
    <property type="interactions" value="598"/>
</dbReference>
<evidence type="ECO:0000313" key="18">
    <source>
        <dbReference type="Proteomes" id="UP000005207"/>
    </source>
</evidence>
<evidence type="ECO:0000256" key="2">
    <source>
        <dbReference type="ARBA" id="ARBA00008054"/>
    </source>
</evidence>
<dbReference type="GO" id="GO:0005178">
    <property type="term" value="F:integrin binding"/>
    <property type="evidence" value="ECO:0007669"/>
    <property type="project" value="TreeGrafter"/>
</dbReference>
<evidence type="ECO:0000256" key="3">
    <source>
        <dbReference type="ARBA" id="ARBA00022692"/>
    </source>
</evidence>
<evidence type="ECO:0000256" key="5">
    <source>
        <dbReference type="ARBA" id="ARBA00022737"/>
    </source>
</evidence>
<dbReference type="SUPFAM" id="SSF69179">
    <property type="entry name" value="Integrin domains"/>
    <property type="match status" value="3"/>
</dbReference>
<gene>
    <name evidence="17" type="primary">ITGA4</name>
    <name evidence="17" type="synonym">itga4</name>
</gene>
<keyword evidence="6 13" id="KW-0130">Cell adhesion</keyword>
<dbReference type="Pfam" id="PF01839">
    <property type="entry name" value="FG-GAP"/>
    <property type="match status" value="2"/>
</dbReference>
<dbReference type="InterPro" id="IPR000413">
    <property type="entry name" value="Integrin_alpha"/>
</dbReference>
<comment type="subcellular location">
    <subcellularLocation>
        <location evidence="1 13">Membrane</location>
        <topology evidence="1 13">Single-pass type I membrane protein</topology>
    </subcellularLocation>
</comment>
<dbReference type="PROSITE" id="PS51470">
    <property type="entry name" value="FG_GAP"/>
    <property type="match status" value="4"/>
</dbReference>
<evidence type="ECO:0000313" key="17">
    <source>
        <dbReference type="Ensembl" id="ENSONIP00000008657.2"/>
    </source>
</evidence>
<dbReference type="GO" id="GO:0001568">
    <property type="term" value="P:blood vessel development"/>
    <property type="evidence" value="ECO:0007669"/>
    <property type="project" value="Ensembl"/>
</dbReference>
<dbReference type="InterPro" id="IPR032695">
    <property type="entry name" value="Integrin_dom_sf"/>
</dbReference>